<sequence>MNDCASYYTGLPARLLEYIADETSDSLYYQELARAARDPRTRELLLEFARDEAGHATNFRQSYRQITGMEAPLQKLQPPQVPDYCEAIKERIIAESGDLVKYGEESVCAPERELKDLFYLTSLVEGKHGLRLTTMLCGVR</sequence>
<feature type="domain" description="Rubrerythrin diiron-binding" evidence="1">
    <location>
        <begin position="19"/>
        <end position="74"/>
    </location>
</feature>
<organism evidence="2 3">
    <name type="scientific">Hydrogenispora ethanolica</name>
    <dbReference type="NCBI Taxonomy" id="1082276"/>
    <lineage>
        <taxon>Bacteria</taxon>
        <taxon>Bacillati</taxon>
        <taxon>Bacillota</taxon>
        <taxon>Hydrogenispora</taxon>
    </lineage>
</organism>
<proteinExistence type="predicted"/>
<dbReference type="Proteomes" id="UP000295008">
    <property type="component" value="Unassembled WGS sequence"/>
</dbReference>
<evidence type="ECO:0000259" key="1">
    <source>
        <dbReference type="Pfam" id="PF02915"/>
    </source>
</evidence>
<protein>
    <submittedName>
        <fullName evidence="2">Rubrerythrin</fullName>
    </submittedName>
</protein>
<dbReference type="GO" id="GO:0046872">
    <property type="term" value="F:metal ion binding"/>
    <property type="evidence" value="ECO:0007669"/>
    <property type="project" value="InterPro"/>
</dbReference>
<dbReference type="InterPro" id="IPR012347">
    <property type="entry name" value="Ferritin-like"/>
</dbReference>
<evidence type="ECO:0000313" key="3">
    <source>
        <dbReference type="Proteomes" id="UP000295008"/>
    </source>
</evidence>
<keyword evidence="3" id="KW-1185">Reference proteome</keyword>
<dbReference type="Pfam" id="PF02915">
    <property type="entry name" value="Rubrerythrin"/>
    <property type="match status" value="1"/>
</dbReference>
<dbReference type="InterPro" id="IPR009078">
    <property type="entry name" value="Ferritin-like_SF"/>
</dbReference>
<dbReference type="AlphaFoldDB" id="A0A4R1QZ98"/>
<dbReference type="GO" id="GO:0016491">
    <property type="term" value="F:oxidoreductase activity"/>
    <property type="evidence" value="ECO:0007669"/>
    <property type="project" value="InterPro"/>
</dbReference>
<accession>A0A4R1QZ98</accession>
<evidence type="ECO:0000313" key="2">
    <source>
        <dbReference type="EMBL" id="TCL58311.1"/>
    </source>
</evidence>
<comment type="caution">
    <text evidence="2">The sequence shown here is derived from an EMBL/GenBank/DDBJ whole genome shotgun (WGS) entry which is preliminary data.</text>
</comment>
<reference evidence="2 3" key="1">
    <citation type="submission" date="2019-03" db="EMBL/GenBank/DDBJ databases">
        <title>Genomic Encyclopedia of Type Strains, Phase IV (KMG-IV): sequencing the most valuable type-strain genomes for metagenomic binning, comparative biology and taxonomic classification.</title>
        <authorList>
            <person name="Goeker M."/>
        </authorList>
    </citation>
    <scope>NUCLEOTIDE SEQUENCE [LARGE SCALE GENOMIC DNA]</scope>
    <source>
        <strain evidence="2 3">LX-B</strain>
    </source>
</reference>
<name>A0A4R1QZ98_HYDET</name>
<dbReference type="SUPFAM" id="SSF47240">
    <property type="entry name" value="Ferritin-like"/>
    <property type="match status" value="1"/>
</dbReference>
<dbReference type="InterPro" id="IPR003251">
    <property type="entry name" value="Rr_diiron-bd_dom"/>
</dbReference>
<dbReference type="Gene3D" id="1.20.1260.10">
    <property type="match status" value="1"/>
</dbReference>
<dbReference type="CDD" id="cd00657">
    <property type="entry name" value="Ferritin_like"/>
    <property type="match status" value="1"/>
</dbReference>
<dbReference type="EMBL" id="SLUN01000042">
    <property type="protein sequence ID" value="TCL58311.1"/>
    <property type="molecule type" value="Genomic_DNA"/>
</dbReference>
<gene>
    <name evidence="2" type="ORF">EDC14_10424</name>
</gene>